<protein>
    <submittedName>
        <fullName evidence="2">Uncharacterized protein</fullName>
    </submittedName>
</protein>
<evidence type="ECO:0000313" key="3">
    <source>
        <dbReference type="Proteomes" id="UP000324897"/>
    </source>
</evidence>
<feature type="region of interest" description="Disordered" evidence="1">
    <location>
        <begin position="13"/>
        <end position="40"/>
    </location>
</feature>
<dbReference type="Gramene" id="TVU27486">
    <property type="protein sequence ID" value="TVU27486"/>
    <property type="gene ID" value="EJB05_30100"/>
</dbReference>
<feature type="non-terminal residue" evidence="2">
    <location>
        <position position="1"/>
    </location>
</feature>
<dbReference type="Proteomes" id="UP000324897">
    <property type="component" value="Chromosome 2"/>
</dbReference>
<proteinExistence type="predicted"/>
<accession>A0A5J9UV61</accession>
<feature type="compositionally biased region" description="Acidic residues" evidence="1">
    <location>
        <begin position="16"/>
        <end position="28"/>
    </location>
</feature>
<dbReference type="AlphaFoldDB" id="A0A5J9UV61"/>
<sequence>MLYHHSHLSFLAPVEQEGDGAGDDEEDYQVAHDAPQSNRGLERHHLESAYLELCMVDGAHASDHINTMHSRGALKYKDGNIQLAGAGFYR</sequence>
<evidence type="ECO:0000313" key="2">
    <source>
        <dbReference type="EMBL" id="TVU27486.1"/>
    </source>
</evidence>
<gene>
    <name evidence="2" type="ORF">EJB05_30100</name>
</gene>
<evidence type="ECO:0000256" key="1">
    <source>
        <dbReference type="SAM" id="MobiDB-lite"/>
    </source>
</evidence>
<name>A0A5J9UV61_9POAL</name>
<organism evidence="2 3">
    <name type="scientific">Eragrostis curvula</name>
    <name type="common">weeping love grass</name>
    <dbReference type="NCBI Taxonomy" id="38414"/>
    <lineage>
        <taxon>Eukaryota</taxon>
        <taxon>Viridiplantae</taxon>
        <taxon>Streptophyta</taxon>
        <taxon>Embryophyta</taxon>
        <taxon>Tracheophyta</taxon>
        <taxon>Spermatophyta</taxon>
        <taxon>Magnoliopsida</taxon>
        <taxon>Liliopsida</taxon>
        <taxon>Poales</taxon>
        <taxon>Poaceae</taxon>
        <taxon>PACMAD clade</taxon>
        <taxon>Chloridoideae</taxon>
        <taxon>Eragrostideae</taxon>
        <taxon>Eragrostidinae</taxon>
        <taxon>Eragrostis</taxon>
    </lineage>
</organism>
<comment type="caution">
    <text evidence="2">The sequence shown here is derived from an EMBL/GenBank/DDBJ whole genome shotgun (WGS) entry which is preliminary data.</text>
</comment>
<reference evidence="2 3" key="1">
    <citation type="journal article" date="2019" name="Sci. Rep.">
        <title>A high-quality genome of Eragrostis curvula grass provides insights into Poaceae evolution and supports new strategies to enhance forage quality.</title>
        <authorList>
            <person name="Carballo J."/>
            <person name="Santos B.A.C.M."/>
            <person name="Zappacosta D."/>
            <person name="Garbus I."/>
            <person name="Selva J.P."/>
            <person name="Gallo C.A."/>
            <person name="Diaz A."/>
            <person name="Albertini E."/>
            <person name="Caccamo M."/>
            <person name="Echenique V."/>
        </authorList>
    </citation>
    <scope>NUCLEOTIDE SEQUENCE [LARGE SCALE GENOMIC DNA]</scope>
    <source>
        <strain evidence="3">cv. Victoria</strain>
        <tissue evidence="2">Leaf</tissue>
    </source>
</reference>
<keyword evidence="3" id="KW-1185">Reference proteome</keyword>
<dbReference type="EMBL" id="RWGY01000013">
    <property type="protein sequence ID" value="TVU27486.1"/>
    <property type="molecule type" value="Genomic_DNA"/>
</dbReference>